<organism evidence="9 10">
    <name type="scientific">Aerococcus sanguinicola</name>
    <dbReference type="NCBI Taxonomy" id="119206"/>
    <lineage>
        <taxon>Bacteria</taxon>
        <taxon>Bacillati</taxon>
        <taxon>Bacillota</taxon>
        <taxon>Bacilli</taxon>
        <taxon>Lactobacillales</taxon>
        <taxon>Aerococcaceae</taxon>
        <taxon>Aerococcus</taxon>
    </lineage>
</organism>
<dbReference type="Gene3D" id="3.20.20.300">
    <property type="entry name" value="Glycoside hydrolase, family 3, N-terminal domain"/>
    <property type="match status" value="1"/>
</dbReference>
<evidence type="ECO:0000256" key="3">
    <source>
        <dbReference type="ARBA" id="ARBA00012744"/>
    </source>
</evidence>
<dbReference type="GeneID" id="92903510"/>
<feature type="domain" description="Glycoside hydrolase family 3 C-terminal" evidence="8">
    <location>
        <begin position="462"/>
        <end position="686"/>
    </location>
</feature>
<reference evidence="10" key="2">
    <citation type="submission" date="2016-01" db="EMBL/GenBank/DDBJ databases">
        <title>Six Aerococcus type strain genome sequencing and assembly using PacBio and Illumina Hiseq.</title>
        <authorList>
            <person name="Carkaci D."/>
            <person name="Dargis R."/>
            <person name="Nielsen X.C."/>
            <person name="Skovgaard O."/>
            <person name="Fuursted K."/>
            <person name="Christensen J.J."/>
        </authorList>
    </citation>
    <scope>NUCLEOTIDE SEQUENCE [LARGE SCALE GENOMIC DNA]</scope>
    <source>
        <strain evidence="10">CCUG43001</strain>
    </source>
</reference>
<keyword evidence="4" id="KW-0732">Signal</keyword>
<dbReference type="InterPro" id="IPR036881">
    <property type="entry name" value="Glyco_hydro_3_C_sf"/>
</dbReference>
<dbReference type="GO" id="GO:0009251">
    <property type="term" value="P:glucan catabolic process"/>
    <property type="evidence" value="ECO:0007669"/>
    <property type="project" value="TreeGrafter"/>
</dbReference>
<comment type="catalytic activity">
    <reaction evidence="1">
        <text>Hydrolysis of terminal, non-reducing beta-D-glucosyl residues with release of beta-D-glucose.</text>
        <dbReference type="EC" id="3.2.1.21"/>
    </reaction>
</comment>
<feature type="domain" description="Glycoside hydrolase family 3 N-terminal" evidence="7">
    <location>
        <begin position="89"/>
        <end position="419"/>
    </location>
</feature>
<dbReference type="Proteomes" id="UP000069912">
    <property type="component" value="Chromosome"/>
</dbReference>
<evidence type="ECO:0000256" key="4">
    <source>
        <dbReference type="ARBA" id="ARBA00022729"/>
    </source>
</evidence>
<dbReference type="PRINTS" id="PR00133">
    <property type="entry name" value="GLHYDRLASE3"/>
</dbReference>
<dbReference type="GO" id="GO:0008422">
    <property type="term" value="F:beta-glucosidase activity"/>
    <property type="evidence" value="ECO:0007669"/>
    <property type="project" value="UniProtKB-EC"/>
</dbReference>
<evidence type="ECO:0000259" key="8">
    <source>
        <dbReference type="Pfam" id="PF01915"/>
    </source>
</evidence>
<dbReference type="EC" id="3.2.1.21" evidence="3"/>
<evidence type="ECO:0000256" key="1">
    <source>
        <dbReference type="ARBA" id="ARBA00000448"/>
    </source>
</evidence>
<dbReference type="InterPro" id="IPR017853">
    <property type="entry name" value="GH"/>
</dbReference>
<dbReference type="InterPro" id="IPR036962">
    <property type="entry name" value="Glyco_hydro_3_N_sf"/>
</dbReference>
<dbReference type="InterPro" id="IPR002772">
    <property type="entry name" value="Glyco_hydro_3_C"/>
</dbReference>
<evidence type="ECO:0000313" key="9">
    <source>
        <dbReference type="EMBL" id="AMB94239.1"/>
    </source>
</evidence>
<dbReference type="InterPro" id="IPR051915">
    <property type="entry name" value="Cellulose_Degrad_GH3"/>
</dbReference>
<reference evidence="9 10" key="1">
    <citation type="journal article" date="2016" name="Genome Announc.">
        <title>Complete Genome Sequences of Aerococcus christensenii CCUG 28831T, Aerococcus sanguinicola CCUG 43001T, Aerococcus urinae CCUG 36881T, Aerococcus urinaeequi CCUG 28094T, Aerococcus urinaehominis CCUG 42038 BT, and Aerococcus viridans CCUG 4311T.</title>
        <authorList>
            <person name="Carkaci D."/>
            <person name="Dargis R."/>
            <person name="Nielsen X.C."/>
            <person name="Skovgaard O."/>
            <person name="Fuursted K."/>
            <person name="Christensen J.J."/>
        </authorList>
    </citation>
    <scope>NUCLEOTIDE SEQUENCE [LARGE SCALE GENOMIC DNA]</scope>
    <source>
        <strain evidence="9 10">CCUG43001</strain>
    </source>
</reference>
<gene>
    <name evidence="9" type="ORF">AWM72_05450</name>
</gene>
<protein>
    <recommendedName>
        <fullName evidence="3">beta-glucosidase</fullName>
        <ecNumber evidence="3">3.2.1.21</ecNumber>
    </recommendedName>
</protein>
<evidence type="ECO:0000256" key="2">
    <source>
        <dbReference type="ARBA" id="ARBA00005336"/>
    </source>
</evidence>
<accession>A0A109RDA2</accession>
<sequence>MEQRKLVSRHLEEVEVDGLRFKDHNKDGRVNPYEDWRLSPEERAKDLVGRMNLREKAGMMVLIDKPMGISAEEGEPTSHNGVINEADKEIQYPHPKHEHPTSTLLEDFQIRHIILRENAKPEEIVTWVNTMQEMVEESRLGIPLVVLSNSKNENNEATFNAESAIGRFTQFPGTLGLAATRNIPLIKAFAEIGKQEFWHNNIRKGYMYMVDTATDPRWVRTSGTFGENPEQISEIAETIIPVYQGEDLDDQGVALTIKHFPGGGARENGFDPHYEEGKFNVYPTPNSLETYHLPPFKAAIKHQPSSIMPYYAIPSQEKSNLPQEPFQAGFEEDVAFAYNRQFLQELLRDDLGFKGYINSDTGVLDACAWGVEDLTKPERVAKMLKAGTNIVSGTTEVEAFEEAMTQGLVDEETVNARLEGTLKELFALGLFENPYQDTDQAEAITNTADSRKVAYQAHQESVVLLKNDQELLPLTEDKLAGKKVYAEIFTKVYNEEEMASRRKQGIFGNTDELNQELLEQIRKTFPQIDLVTDYHEADIALLFLEPISGSYFEATSGYLDLQIHQATNVDLDRVKAIQAAVDHTIINVNLDLPFILENVEPLADALTASFNSFIQAIIDVYTGACPAKGKLPLTLPANDDVIAVNDEGICASPNDVPGYDKDKYMDRAYAYQDSAGNSYTYGFGLSLN</sequence>
<dbReference type="Gene3D" id="3.40.50.1700">
    <property type="entry name" value="Glycoside hydrolase family 3 C-terminal domain"/>
    <property type="match status" value="1"/>
</dbReference>
<keyword evidence="5" id="KW-0378">Hydrolase</keyword>
<keyword evidence="10" id="KW-1185">Reference proteome</keyword>
<dbReference type="KEGG" id="asan:AWM72_05450"/>
<evidence type="ECO:0000259" key="7">
    <source>
        <dbReference type="Pfam" id="PF00933"/>
    </source>
</evidence>
<dbReference type="PANTHER" id="PTHR30620:SF16">
    <property type="entry name" value="LYSOSOMAL BETA GLUCOSIDASE"/>
    <property type="match status" value="1"/>
</dbReference>
<dbReference type="InterPro" id="IPR001764">
    <property type="entry name" value="Glyco_hydro_3_N"/>
</dbReference>
<dbReference type="RefSeq" id="WP_067974457.1">
    <property type="nucleotide sequence ID" value="NZ_CAJHKN010000002.1"/>
</dbReference>
<evidence type="ECO:0000313" key="10">
    <source>
        <dbReference type="Proteomes" id="UP000069912"/>
    </source>
</evidence>
<dbReference type="SUPFAM" id="SSF52279">
    <property type="entry name" value="Beta-D-glucan exohydrolase, C-terminal domain"/>
    <property type="match status" value="1"/>
</dbReference>
<keyword evidence="6" id="KW-0326">Glycosidase</keyword>
<dbReference type="Pfam" id="PF01915">
    <property type="entry name" value="Glyco_hydro_3_C"/>
    <property type="match status" value="1"/>
</dbReference>
<dbReference type="EMBL" id="CP014160">
    <property type="protein sequence ID" value="AMB94239.1"/>
    <property type="molecule type" value="Genomic_DNA"/>
</dbReference>
<dbReference type="PANTHER" id="PTHR30620">
    <property type="entry name" value="PERIPLASMIC BETA-GLUCOSIDASE-RELATED"/>
    <property type="match status" value="1"/>
</dbReference>
<proteinExistence type="inferred from homology"/>
<comment type="similarity">
    <text evidence="2">Belongs to the glycosyl hydrolase 3 family.</text>
</comment>
<dbReference type="AlphaFoldDB" id="A0A109RDA2"/>
<dbReference type="Pfam" id="PF00933">
    <property type="entry name" value="Glyco_hydro_3"/>
    <property type="match status" value="1"/>
</dbReference>
<evidence type="ECO:0000256" key="5">
    <source>
        <dbReference type="ARBA" id="ARBA00022801"/>
    </source>
</evidence>
<dbReference type="SUPFAM" id="SSF51445">
    <property type="entry name" value="(Trans)glycosidases"/>
    <property type="match status" value="1"/>
</dbReference>
<name>A0A109RDA2_9LACT</name>
<evidence type="ECO:0000256" key="6">
    <source>
        <dbReference type="ARBA" id="ARBA00023295"/>
    </source>
</evidence>